<dbReference type="OrthoDB" id="63265at2759"/>
<dbReference type="GeneID" id="115808259"/>
<name>A0A6J2V0Z7_CHACN</name>
<dbReference type="PROSITE" id="PS50181">
    <property type="entry name" value="FBOX"/>
    <property type="match status" value="1"/>
</dbReference>
<sequence>MDFDVFRVPLDCWIQIFSFLQDDDLNRASCVCKVWWEAAATPWLWRKMCLQQWSFCNVASLLNDTDCLTWKNYYMRRTQLERKMKSGRPCGDYTCKSLRGHTGRVVGVVYVAGNNSFSEVLNSTPVVCSASTDGTVRGWDIQKGVQLWSTPAANPLWSIAAYPQKCLAITADTAGDLKIWEGLTGQQVATFPTASHQCELLPFSYNGDSFLLIGTSQGSLIVLTIPSLTKLSSQVIIDTFKVNLLLSSTDEKWIFVASKENIDFNPKVFFTKSLCCANEEEGTLSVSLPVSSCCAAAFFPGQPARVAVIHGGNNLNSKILSVFDISMKKSKYDELLPNAQPVESFALGLTRSNSDLILHTKGNSTIVVADANHLKVYTMKGALIATFKDHTLPITSLCMDGFRVVTASQDLSLRVLTWRREKDKGLTLESQYHLLGGSHTMSRGFTHVTCDYASIVASVEAVNGKDVLKAYTFDS</sequence>
<evidence type="ECO:0000256" key="2">
    <source>
        <dbReference type="ARBA" id="ARBA00022737"/>
    </source>
</evidence>
<dbReference type="Pfam" id="PF00400">
    <property type="entry name" value="WD40"/>
    <property type="match status" value="1"/>
</dbReference>
<dbReference type="InterPro" id="IPR050505">
    <property type="entry name" value="WDR55/POC1"/>
</dbReference>
<dbReference type="Gene3D" id="1.20.1280.50">
    <property type="match status" value="1"/>
</dbReference>
<dbReference type="SUPFAM" id="SSF81383">
    <property type="entry name" value="F-box domain"/>
    <property type="match status" value="1"/>
</dbReference>
<reference evidence="5" key="1">
    <citation type="submission" date="2025-08" db="UniProtKB">
        <authorList>
            <consortium name="RefSeq"/>
        </authorList>
    </citation>
    <scope>IDENTIFICATION</scope>
</reference>
<dbReference type="InterPro" id="IPR011047">
    <property type="entry name" value="Quinoprotein_ADH-like_sf"/>
</dbReference>
<keyword evidence="1" id="KW-0853">WD repeat</keyword>
<evidence type="ECO:0000259" key="3">
    <source>
        <dbReference type="PROSITE" id="PS50181"/>
    </source>
</evidence>
<dbReference type="SMART" id="SM00320">
    <property type="entry name" value="WD40"/>
    <property type="match status" value="4"/>
</dbReference>
<keyword evidence="4" id="KW-1185">Reference proteome</keyword>
<dbReference type="InterPro" id="IPR015943">
    <property type="entry name" value="WD40/YVTN_repeat-like_dom_sf"/>
</dbReference>
<dbReference type="InParanoid" id="A0A6J2V0Z7"/>
<proteinExistence type="predicted"/>
<organism evidence="4 5">
    <name type="scientific">Chanos chanos</name>
    <name type="common">Milkfish</name>
    <name type="synonym">Mugil chanos</name>
    <dbReference type="NCBI Taxonomy" id="29144"/>
    <lineage>
        <taxon>Eukaryota</taxon>
        <taxon>Metazoa</taxon>
        <taxon>Chordata</taxon>
        <taxon>Craniata</taxon>
        <taxon>Vertebrata</taxon>
        <taxon>Euteleostomi</taxon>
        <taxon>Actinopterygii</taxon>
        <taxon>Neopterygii</taxon>
        <taxon>Teleostei</taxon>
        <taxon>Ostariophysi</taxon>
        <taxon>Gonorynchiformes</taxon>
        <taxon>Chanidae</taxon>
        <taxon>Chanos</taxon>
    </lineage>
</organism>
<feature type="domain" description="F-box" evidence="3">
    <location>
        <begin position="2"/>
        <end position="48"/>
    </location>
</feature>
<evidence type="ECO:0000313" key="4">
    <source>
        <dbReference type="Proteomes" id="UP000504632"/>
    </source>
</evidence>
<dbReference type="Proteomes" id="UP000504632">
    <property type="component" value="Chromosome 3"/>
</dbReference>
<keyword evidence="2" id="KW-0677">Repeat</keyword>
<dbReference type="CDD" id="cd09917">
    <property type="entry name" value="F-box_SF"/>
    <property type="match status" value="1"/>
</dbReference>
<protein>
    <submittedName>
        <fullName evidence="5">F-box/WD repeat-containing protein 12</fullName>
    </submittedName>
</protein>
<dbReference type="Pfam" id="PF12937">
    <property type="entry name" value="F-box-like"/>
    <property type="match status" value="1"/>
</dbReference>
<dbReference type="InterPro" id="IPR001810">
    <property type="entry name" value="F-box_dom"/>
</dbReference>
<dbReference type="SUPFAM" id="SSF50998">
    <property type="entry name" value="Quinoprotein alcohol dehydrogenase-like"/>
    <property type="match status" value="1"/>
</dbReference>
<dbReference type="InterPro" id="IPR001680">
    <property type="entry name" value="WD40_rpt"/>
</dbReference>
<gene>
    <name evidence="5" type="primary">fbxw12</name>
</gene>
<dbReference type="AlphaFoldDB" id="A0A6J2V0Z7"/>
<dbReference type="CTD" id="285231"/>
<evidence type="ECO:0000313" key="5">
    <source>
        <dbReference type="RefSeq" id="XP_030625437.1"/>
    </source>
</evidence>
<evidence type="ECO:0000256" key="1">
    <source>
        <dbReference type="ARBA" id="ARBA00022574"/>
    </source>
</evidence>
<dbReference type="PANTHER" id="PTHR44019">
    <property type="entry name" value="WD REPEAT-CONTAINING PROTEIN 55"/>
    <property type="match status" value="1"/>
</dbReference>
<dbReference type="PANTHER" id="PTHR44019:SF17">
    <property type="entry name" value="F-BOX_WD REPEAT-CONTAINING PROTEIN 12"/>
    <property type="match status" value="1"/>
</dbReference>
<dbReference type="InterPro" id="IPR036047">
    <property type="entry name" value="F-box-like_dom_sf"/>
</dbReference>
<accession>A0A6J2V0Z7</accession>
<dbReference type="RefSeq" id="XP_030625437.1">
    <property type="nucleotide sequence ID" value="XM_030769577.1"/>
</dbReference>
<dbReference type="Gene3D" id="2.130.10.10">
    <property type="entry name" value="YVTN repeat-like/Quinoprotein amine dehydrogenase"/>
    <property type="match status" value="2"/>
</dbReference>